<sequence length="217" mass="24080">MTNLSGSIDCLFRQYAVFDESNMVRQPQNSSLEEASTLTCAATTSWNAPYGLKPGKSWRRSSRARQWWLKHFCVTAVGAMVVATTSSTAKASRLKELGADHVIHYREDANWGQIAKSLTTHGEGFGRTIEVDGAATMKQSFAAVKVEGVISIIGLFRRCNSTWLRGIVVSSKEMMQDTVDAIEDYNVHPVLERPLFPEAYKHLRVGSHFGKVVIQIA</sequence>
<dbReference type="Pfam" id="PF00107">
    <property type="entry name" value="ADH_zinc_N"/>
    <property type="match status" value="1"/>
</dbReference>
<dbReference type="InterPro" id="IPR036291">
    <property type="entry name" value="NAD(P)-bd_dom_sf"/>
</dbReference>
<proteinExistence type="predicted"/>
<evidence type="ECO:0000313" key="3">
    <source>
        <dbReference type="Proteomes" id="UP001465668"/>
    </source>
</evidence>
<dbReference type="Proteomes" id="UP001465668">
    <property type="component" value="Unassembled WGS sequence"/>
</dbReference>
<name>A0ABR2XWB5_9PEZI</name>
<evidence type="ECO:0000259" key="1">
    <source>
        <dbReference type="Pfam" id="PF00107"/>
    </source>
</evidence>
<dbReference type="InterPro" id="IPR052711">
    <property type="entry name" value="Zinc_ADH-like"/>
</dbReference>
<dbReference type="Gene3D" id="3.90.180.10">
    <property type="entry name" value="Medium-chain alcohol dehydrogenases, catalytic domain"/>
    <property type="match status" value="2"/>
</dbReference>
<gene>
    <name evidence="2" type="ORF">SCAR479_05378</name>
</gene>
<dbReference type="PANTHER" id="PTHR45033">
    <property type="match status" value="1"/>
</dbReference>
<reference evidence="2 3" key="1">
    <citation type="submission" date="2024-02" db="EMBL/GenBank/DDBJ databases">
        <title>First draft genome assembly of two strains of Seiridium cardinale.</title>
        <authorList>
            <person name="Emiliani G."/>
            <person name="Scali E."/>
        </authorList>
    </citation>
    <scope>NUCLEOTIDE SEQUENCE [LARGE SCALE GENOMIC DNA]</scope>
    <source>
        <strain evidence="2 3">BM-138-000479</strain>
    </source>
</reference>
<organism evidence="2 3">
    <name type="scientific">Seiridium cardinale</name>
    <dbReference type="NCBI Taxonomy" id="138064"/>
    <lineage>
        <taxon>Eukaryota</taxon>
        <taxon>Fungi</taxon>
        <taxon>Dikarya</taxon>
        <taxon>Ascomycota</taxon>
        <taxon>Pezizomycotina</taxon>
        <taxon>Sordariomycetes</taxon>
        <taxon>Xylariomycetidae</taxon>
        <taxon>Amphisphaeriales</taxon>
        <taxon>Sporocadaceae</taxon>
        <taxon>Seiridium</taxon>
    </lineage>
</organism>
<dbReference type="InterPro" id="IPR013149">
    <property type="entry name" value="ADH-like_C"/>
</dbReference>
<feature type="domain" description="Alcohol dehydrogenase-like C-terminal" evidence="1">
    <location>
        <begin position="75"/>
        <end position="174"/>
    </location>
</feature>
<evidence type="ECO:0000313" key="2">
    <source>
        <dbReference type="EMBL" id="KAK9778052.1"/>
    </source>
</evidence>
<comment type="caution">
    <text evidence="2">The sequence shown here is derived from an EMBL/GenBank/DDBJ whole genome shotgun (WGS) entry which is preliminary data.</text>
</comment>
<dbReference type="SUPFAM" id="SSF51735">
    <property type="entry name" value="NAD(P)-binding Rossmann-fold domains"/>
    <property type="match status" value="1"/>
</dbReference>
<dbReference type="PANTHER" id="PTHR45033:SF2">
    <property type="entry name" value="ZINC-TYPE ALCOHOL DEHYDROGENASE-LIKE PROTEIN C1773.06C"/>
    <property type="match status" value="1"/>
</dbReference>
<dbReference type="Gene3D" id="3.40.50.720">
    <property type="entry name" value="NAD(P)-binding Rossmann-like Domain"/>
    <property type="match status" value="2"/>
</dbReference>
<dbReference type="EMBL" id="JARVKM010000018">
    <property type="protein sequence ID" value="KAK9778052.1"/>
    <property type="molecule type" value="Genomic_DNA"/>
</dbReference>
<keyword evidence="3" id="KW-1185">Reference proteome</keyword>
<accession>A0ABR2XWB5</accession>
<protein>
    <recommendedName>
        <fullName evidence="1">Alcohol dehydrogenase-like C-terminal domain-containing protein</fullName>
    </recommendedName>
</protein>